<protein>
    <recommendedName>
        <fullName evidence="3 5">acylphosphatase</fullName>
        <ecNumber evidence="2 5">3.6.1.7</ecNumber>
    </recommendedName>
</protein>
<proteinExistence type="inferred from homology"/>
<dbReference type="InterPro" id="IPR020456">
    <property type="entry name" value="Acylphosphatase"/>
</dbReference>
<dbReference type="EC" id="3.6.1.7" evidence="2 5"/>
<dbReference type="RefSeq" id="WP_353949148.1">
    <property type="nucleotide sequence ID" value="NZ_CP159510.1"/>
</dbReference>
<evidence type="ECO:0000256" key="3">
    <source>
        <dbReference type="ARBA" id="ARBA00015991"/>
    </source>
</evidence>
<evidence type="ECO:0000313" key="8">
    <source>
        <dbReference type="EMBL" id="XCJ18067.1"/>
    </source>
</evidence>
<dbReference type="InterPro" id="IPR036046">
    <property type="entry name" value="Acylphosphatase-like_dom_sf"/>
</dbReference>
<feature type="active site" evidence="5">
    <location>
        <position position="24"/>
    </location>
</feature>
<accession>A0AAU8IJC5</accession>
<dbReference type="PROSITE" id="PS51160">
    <property type="entry name" value="ACYLPHOSPHATASE_3"/>
    <property type="match status" value="1"/>
</dbReference>
<evidence type="ECO:0000259" key="7">
    <source>
        <dbReference type="PROSITE" id="PS51160"/>
    </source>
</evidence>
<dbReference type="SUPFAM" id="SSF54975">
    <property type="entry name" value="Acylphosphatase/BLUF domain-like"/>
    <property type="match status" value="1"/>
</dbReference>
<gene>
    <name evidence="8" type="ORF">ABNN70_06370</name>
</gene>
<dbReference type="Gene3D" id="3.30.70.100">
    <property type="match status" value="1"/>
</dbReference>
<name>A0AAU8IJC5_9BACL</name>
<keyword evidence="5" id="KW-0378">Hydrolase</keyword>
<dbReference type="EMBL" id="CP159510">
    <property type="protein sequence ID" value="XCJ18067.1"/>
    <property type="molecule type" value="Genomic_DNA"/>
</dbReference>
<evidence type="ECO:0000256" key="6">
    <source>
        <dbReference type="RuleBase" id="RU004168"/>
    </source>
</evidence>
<sequence>MEADEPIKSVQIMVSGRVQGTGFRYFSKQVAAQCHINGWIRNRDDGRVEIAAEGSPEQVYSFVRKIRRGTFLARVKDMDIHDCMPQGYTEFEIKATM</sequence>
<dbReference type="PANTHER" id="PTHR47268">
    <property type="entry name" value="ACYLPHOSPHATASE"/>
    <property type="match status" value="1"/>
</dbReference>
<feature type="active site" evidence="5">
    <location>
        <position position="42"/>
    </location>
</feature>
<reference evidence="8" key="1">
    <citation type="submission" date="2024-06" db="EMBL/GenBank/DDBJ databases">
        <authorList>
            <person name="Fan A."/>
            <person name="Zhang F.Y."/>
            <person name="Zhang L."/>
        </authorList>
    </citation>
    <scope>NUCLEOTIDE SEQUENCE</scope>
    <source>
        <strain evidence="8">Y61</strain>
    </source>
</reference>
<evidence type="ECO:0000256" key="2">
    <source>
        <dbReference type="ARBA" id="ARBA00012150"/>
    </source>
</evidence>
<evidence type="ECO:0000256" key="4">
    <source>
        <dbReference type="ARBA" id="ARBA00047645"/>
    </source>
</evidence>
<comment type="catalytic activity">
    <reaction evidence="4 5">
        <text>an acyl phosphate + H2O = a carboxylate + phosphate + H(+)</text>
        <dbReference type="Rhea" id="RHEA:14965"/>
        <dbReference type="ChEBI" id="CHEBI:15377"/>
        <dbReference type="ChEBI" id="CHEBI:15378"/>
        <dbReference type="ChEBI" id="CHEBI:29067"/>
        <dbReference type="ChEBI" id="CHEBI:43474"/>
        <dbReference type="ChEBI" id="CHEBI:59918"/>
        <dbReference type="EC" id="3.6.1.7"/>
    </reaction>
</comment>
<feature type="domain" description="Acylphosphatase-like" evidence="7">
    <location>
        <begin position="9"/>
        <end position="95"/>
    </location>
</feature>
<evidence type="ECO:0000256" key="1">
    <source>
        <dbReference type="ARBA" id="ARBA00005614"/>
    </source>
</evidence>
<dbReference type="AlphaFoldDB" id="A0AAU8IJC5"/>
<organism evidence="8">
    <name type="scientific">Sporolactobacillus sp. Y61</name>
    <dbReference type="NCBI Taxonomy" id="3160863"/>
    <lineage>
        <taxon>Bacteria</taxon>
        <taxon>Bacillati</taxon>
        <taxon>Bacillota</taxon>
        <taxon>Bacilli</taxon>
        <taxon>Bacillales</taxon>
        <taxon>Sporolactobacillaceae</taxon>
        <taxon>Sporolactobacillus</taxon>
    </lineage>
</organism>
<dbReference type="Pfam" id="PF00708">
    <property type="entry name" value="Acylphosphatase"/>
    <property type="match status" value="1"/>
</dbReference>
<dbReference type="PANTHER" id="PTHR47268:SF4">
    <property type="entry name" value="ACYLPHOSPHATASE"/>
    <property type="match status" value="1"/>
</dbReference>
<dbReference type="InterPro" id="IPR001792">
    <property type="entry name" value="Acylphosphatase-like_dom"/>
</dbReference>
<comment type="similarity">
    <text evidence="1 6">Belongs to the acylphosphatase family.</text>
</comment>
<evidence type="ECO:0000256" key="5">
    <source>
        <dbReference type="PROSITE-ProRule" id="PRU00520"/>
    </source>
</evidence>
<dbReference type="GO" id="GO:0003998">
    <property type="term" value="F:acylphosphatase activity"/>
    <property type="evidence" value="ECO:0007669"/>
    <property type="project" value="UniProtKB-EC"/>
</dbReference>